<dbReference type="Proteomes" id="UP000179129">
    <property type="component" value="Unassembled WGS sequence"/>
</dbReference>
<accession>A0A1F5YKM8</accession>
<dbReference type="AlphaFoldDB" id="A0A1F5YKM8"/>
<dbReference type="InterPro" id="IPR038062">
    <property type="entry name" value="ScdA-like_N_sf"/>
</dbReference>
<feature type="domain" description="DUF1858" evidence="1">
    <location>
        <begin position="7"/>
        <end position="66"/>
    </location>
</feature>
<comment type="caution">
    <text evidence="2">The sequence shown here is derived from an EMBL/GenBank/DDBJ whole genome shotgun (WGS) entry which is preliminary data.</text>
</comment>
<evidence type="ECO:0000313" key="3">
    <source>
        <dbReference type="Proteomes" id="UP000179129"/>
    </source>
</evidence>
<dbReference type="STRING" id="1817867.A3F83_11145"/>
<reference evidence="2 3" key="1">
    <citation type="journal article" date="2016" name="Nat. Commun.">
        <title>Thousands of microbial genomes shed light on interconnected biogeochemical processes in an aquifer system.</title>
        <authorList>
            <person name="Anantharaman K."/>
            <person name="Brown C.T."/>
            <person name="Hug L.A."/>
            <person name="Sharon I."/>
            <person name="Castelle C.J."/>
            <person name="Probst A.J."/>
            <person name="Thomas B.C."/>
            <person name="Singh A."/>
            <person name="Wilkins M.J."/>
            <person name="Karaoz U."/>
            <person name="Brodie E.L."/>
            <person name="Williams K.H."/>
            <person name="Hubbard S.S."/>
            <person name="Banfield J.F."/>
        </authorList>
    </citation>
    <scope>NUCLEOTIDE SEQUENCE [LARGE SCALE GENOMIC DNA]</scope>
</reference>
<dbReference type="Pfam" id="PF08984">
    <property type="entry name" value="DUF1858"/>
    <property type="match status" value="1"/>
</dbReference>
<gene>
    <name evidence="2" type="ORF">A3F83_11145</name>
</gene>
<sequence>MAEQLIINPQTRIGELLEAYPQLEEVLIAQAPMFDKLKNPLLRRTVAKVATLEKAAAIARIPVAGLVGALRLAAGQKFTPGEDAGLNAGASADTAVGTERPAWLDSSKVIETIDADEYLKKGEHPLNKVTGLARSIKPGELVKIISSFPPIPLSDTLKSQGCKTVILSTASGKYETYISGKED</sequence>
<dbReference type="InterPro" id="IPR015077">
    <property type="entry name" value="DUF1858"/>
</dbReference>
<dbReference type="EMBL" id="MFIX01000254">
    <property type="protein sequence ID" value="OGG00507.1"/>
    <property type="molecule type" value="Genomic_DNA"/>
</dbReference>
<dbReference type="SUPFAM" id="SSF140683">
    <property type="entry name" value="SP0561-like"/>
    <property type="match status" value="1"/>
</dbReference>
<evidence type="ECO:0000313" key="2">
    <source>
        <dbReference type="EMBL" id="OGG00507.1"/>
    </source>
</evidence>
<name>A0A1F5YKM8_9BACT</name>
<protein>
    <recommendedName>
        <fullName evidence="1">DUF1858 domain-containing protein</fullName>
    </recommendedName>
</protein>
<dbReference type="Gene3D" id="1.10.3910.10">
    <property type="entry name" value="SP0561-like"/>
    <property type="match status" value="1"/>
</dbReference>
<organism evidence="2 3">
    <name type="scientific">Candidatus Glassbacteria bacterium RIFCSPLOWO2_12_FULL_58_11</name>
    <dbReference type="NCBI Taxonomy" id="1817867"/>
    <lineage>
        <taxon>Bacteria</taxon>
        <taxon>Candidatus Glassiibacteriota</taxon>
    </lineage>
</organism>
<evidence type="ECO:0000259" key="1">
    <source>
        <dbReference type="Pfam" id="PF08984"/>
    </source>
</evidence>
<proteinExistence type="predicted"/>